<dbReference type="AlphaFoldDB" id="A0A0P6VLD9"/>
<organism evidence="2 3">
    <name type="scientific">Prosthecodimorpha hirschii</name>
    <dbReference type="NCBI Taxonomy" id="665126"/>
    <lineage>
        <taxon>Bacteria</taxon>
        <taxon>Pseudomonadati</taxon>
        <taxon>Pseudomonadota</taxon>
        <taxon>Alphaproteobacteria</taxon>
        <taxon>Hyphomicrobiales</taxon>
        <taxon>Ancalomicrobiaceae</taxon>
        <taxon>Prosthecodimorpha</taxon>
    </lineage>
</organism>
<accession>A0A0P6VLD9</accession>
<feature type="region of interest" description="Disordered" evidence="1">
    <location>
        <begin position="122"/>
        <end position="159"/>
    </location>
</feature>
<dbReference type="Proteomes" id="UP000048984">
    <property type="component" value="Unassembled WGS sequence"/>
</dbReference>
<reference evidence="2 3" key="2">
    <citation type="submission" date="2015-10" db="EMBL/GenBank/DDBJ databases">
        <title>Draft Genome Sequence of Prosthecomicrobium hirschii ATCC 27832.</title>
        <authorList>
            <person name="Daniel J."/>
            <person name="Givan S.A."/>
            <person name="Brun Y.V."/>
            <person name="Brown P.J."/>
        </authorList>
    </citation>
    <scope>NUCLEOTIDE SEQUENCE [LARGE SCALE GENOMIC DNA]</scope>
    <source>
        <strain evidence="2 3">16</strain>
    </source>
</reference>
<comment type="caution">
    <text evidence="2">The sequence shown here is derived from an EMBL/GenBank/DDBJ whole genome shotgun (WGS) entry which is preliminary data.</text>
</comment>
<keyword evidence="3" id="KW-1185">Reference proteome</keyword>
<proteinExistence type="predicted"/>
<sequence length="159" mass="17412">MKELHILDATTQKVAEKWLVMLDLNLEIFPVRQIKIGGQRKDVCADQRTTRLIENPYVLDLGIVPAEALQLQMHPPFLEPNLVVGKAVGRLIDIGADQFEGAEDPSNMLLDQHELAQHGLAGAADALEIGQDSKAGQKRNGHEQAADRRDAEGPTAQGH</sequence>
<gene>
    <name evidence="2" type="ORF">ABB55_00810</name>
</gene>
<name>A0A0P6VLD9_9HYPH</name>
<dbReference type="EMBL" id="LJYW01000001">
    <property type="protein sequence ID" value="KPL50943.1"/>
    <property type="molecule type" value="Genomic_DNA"/>
</dbReference>
<evidence type="ECO:0000313" key="3">
    <source>
        <dbReference type="Proteomes" id="UP000048984"/>
    </source>
</evidence>
<evidence type="ECO:0000256" key="1">
    <source>
        <dbReference type="SAM" id="MobiDB-lite"/>
    </source>
</evidence>
<evidence type="ECO:0000313" key="2">
    <source>
        <dbReference type="EMBL" id="KPL50943.1"/>
    </source>
</evidence>
<reference evidence="2 3" key="1">
    <citation type="submission" date="2015-09" db="EMBL/GenBank/DDBJ databases">
        <authorList>
            <person name="Jackson K.R."/>
            <person name="Lunt B.L."/>
            <person name="Fisher J.N.B."/>
            <person name="Gardner A.V."/>
            <person name="Bailey M.E."/>
            <person name="Deus L.M."/>
            <person name="Earl A.S."/>
            <person name="Gibby P.D."/>
            <person name="Hartmann K.A."/>
            <person name="Liu J.E."/>
            <person name="Manci A.M."/>
            <person name="Nielsen D.A."/>
            <person name="Solomon M.B."/>
            <person name="Breakwell D.P."/>
            <person name="Burnett S.H."/>
            <person name="Grose J.H."/>
        </authorList>
    </citation>
    <scope>NUCLEOTIDE SEQUENCE [LARGE SCALE GENOMIC DNA]</scope>
    <source>
        <strain evidence="2 3">16</strain>
    </source>
</reference>
<feature type="compositionally biased region" description="Basic and acidic residues" evidence="1">
    <location>
        <begin position="140"/>
        <end position="152"/>
    </location>
</feature>
<protein>
    <submittedName>
        <fullName evidence="2">Uncharacterized protein</fullName>
    </submittedName>
</protein>